<proteinExistence type="predicted"/>
<accession>A0ABW9Y0B5</accession>
<evidence type="ECO:0000313" key="3">
    <source>
        <dbReference type="Proteomes" id="UP001517376"/>
    </source>
</evidence>
<protein>
    <recommendedName>
        <fullName evidence="4">Mu-like prophage FluMu N-terminal domain-containing protein</fullName>
    </recommendedName>
</protein>
<evidence type="ECO:0000313" key="2">
    <source>
        <dbReference type="EMBL" id="NBE05935.1"/>
    </source>
</evidence>
<dbReference type="EMBL" id="JAAATW010000001">
    <property type="protein sequence ID" value="NBE05935.1"/>
    <property type="molecule type" value="Genomic_DNA"/>
</dbReference>
<organism evidence="2 3">
    <name type="scientific">Paragemmobacter ruber</name>
    <dbReference type="NCBI Taxonomy" id="1985673"/>
    <lineage>
        <taxon>Bacteria</taxon>
        <taxon>Pseudomonadati</taxon>
        <taxon>Pseudomonadota</taxon>
        <taxon>Alphaproteobacteria</taxon>
        <taxon>Rhodobacterales</taxon>
        <taxon>Paracoccaceae</taxon>
        <taxon>Paragemmobacter</taxon>
    </lineage>
</organism>
<name>A0ABW9Y0B5_9RHOB</name>
<dbReference type="Proteomes" id="UP001517376">
    <property type="component" value="Unassembled WGS sequence"/>
</dbReference>
<comment type="caution">
    <text evidence="2">The sequence shown here is derived from an EMBL/GenBank/DDBJ whole genome shotgun (WGS) entry which is preliminary data.</text>
</comment>
<evidence type="ECO:0000256" key="1">
    <source>
        <dbReference type="SAM" id="MobiDB-lite"/>
    </source>
</evidence>
<keyword evidence="3" id="KW-1185">Reference proteome</keyword>
<feature type="compositionally biased region" description="Low complexity" evidence="1">
    <location>
        <begin position="95"/>
        <end position="109"/>
    </location>
</feature>
<gene>
    <name evidence="2" type="ORF">GU920_00130</name>
</gene>
<dbReference type="RefSeq" id="WP_161764764.1">
    <property type="nucleotide sequence ID" value="NZ_JAAATW010000001.1"/>
</dbReference>
<sequence>MSESAKVAVKFTASHGVYVRGDIAGFEPAFAAALIKAGVATDNLEADLGGTAAVAPDAGLVTALAEKDARIAALEAQLEAAQKGGKAGKTDAAKTDAGTGAPPQQGAAG</sequence>
<evidence type="ECO:0008006" key="4">
    <source>
        <dbReference type="Google" id="ProtNLM"/>
    </source>
</evidence>
<feature type="region of interest" description="Disordered" evidence="1">
    <location>
        <begin position="83"/>
        <end position="109"/>
    </location>
</feature>
<reference evidence="3" key="1">
    <citation type="submission" date="2020-01" db="EMBL/GenBank/DDBJ databases">
        <title>Sphingomonas sp. strain CSW-10.</title>
        <authorList>
            <person name="Chen W.-M."/>
        </authorList>
    </citation>
    <scope>NUCLEOTIDE SEQUENCE [LARGE SCALE GENOMIC DNA]</scope>
    <source>
        <strain evidence="3">CCP-1</strain>
    </source>
</reference>